<gene>
    <name evidence="2" type="ORF">ACFOZY_13685</name>
</gene>
<feature type="domain" description="N-acetyltransferase" evidence="1">
    <location>
        <begin position="151"/>
        <end position="297"/>
    </location>
</feature>
<comment type="caution">
    <text evidence="2">The sequence shown here is derived from an EMBL/GenBank/DDBJ whole genome shotgun (WGS) entry which is preliminary data.</text>
</comment>
<dbReference type="Proteomes" id="UP001595817">
    <property type="component" value="Unassembled WGS sequence"/>
</dbReference>
<dbReference type="Gene3D" id="3.40.630.30">
    <property type="match status" value="1"/>
</dbReference>
<dbReference type="InterPro" id="IPR016181">
    <property type="entry name" value="Acyl_CoA_acyltransferase"/>
</dbReference>
<dbReference type="InterPro" id="IPR050276">
    <property type="entry name" value="MshD_Acetyltransferase"/>
</dbReference>
<dbReference type="RefSeq" id="WP_378156460.1">
    <property type="nucleotide sequence ID" value="NZ_JBHSEC010000020.1"/>
</dbReference>
<protein>
    <submittedName>
        <fullName evidence="2">GNAT family N-acetyltransferase</fullName>
        <ecNumber evidence="2">2.3.-.-</ecNumber>
    </submittedName>
</protein>
<dbReference type="InterPro" id="IPR000182">
    <property type="entry name" value="GNAT_dom"/>
</dbReference>
<keyword evidence="2" id="KW-0012">Acyltransferase</keyword>
<keyword evidence="2" id="KW-0808">Transferase</keyword>
<reference evidence="3" key="1">
    <citation type="journal article" date="2019" name="Int. J. Syst. Evol. Microbiol.">
        <title>The Global Catalogue of Microorganisms (GCM) 10K type strain sequencing project: providing services to taxonomists for standard genome sequencing and annotation.</title>
        <authorList>
            <consortium name="The Broad Institute Genomics Platform"/>
            <consortium name="The Broad Institute Genome Sequencing Center for Infectious Disease"/>
            <person name="Wu L."/>
            <person name="Ma J."/>
        </authorList>
    </citation>
    <scope>NUCLEOTIDE SEQUENCE [LARGE SCALE GENOMIC DNA]</scope>
    <source>
        <strain evidence="3">CCUG 59778</strain>
    </source>
</reference>
<proteinExistence type="predicted"/>
<dbReference type="GO" id="GO:0016746">
    <property type="term" value="F:acyltransferase activity"/>
    <property type="evidence" value="ECO:0007669"/>
    <property type="project" value="UniProtKB-KW"/>
</dbReference>
<evidence type="ECO:0000313" key="2">
    <source>
        <dbReference type="EMBL" id="MFC4411473.1"/>
    </source>
</evidence>
<evidence type="ECO:0000259" key="1">
    <source>
        <dbReference type="PROSITE" id="PS51186"/>
    </source>
</evidence>
<keyword evidence="3" id="KW-1185">Reference proteome</keyword>
<dbReference type="CDD" id="cd04301">
    <property type="entry name" value="NAT_SF"/>
    <property type="match status" value="1"/>
</dbReference>
<dbReference type="PANTHER" id="PTHR43617">
    <property type="entry name" value="L-AMINO ACID N-ACETYLTRANSFERASE"/>
    <property type="match status" value="1"/>
</dbReference>
<organism evidence="2 3">
    <name type="scientific">Chungangia koreensis</name>
    <dbReference type="NCBI Taxonomy" id="752657"/>
    <lineage>
        <taxon>Bacteria</taxon>
        <taxon>Bacillati</taxon>
        <taxon>Bacillota</taxon>
        <taxon>Bacilli</taxon>
        <taxon>Lactobacillales</taxon>
        <taxon>Chungangia</taxon>
    </lineage>
</organism>
<dbReference type="EMBL" id="JBHSEC010000020">
    <property type="protein sequence ID" value="MFC4411473.1"/>
    <property type="molecule type" value="Genomic_DNA"/>
</dbReference>
<dbReference type="SUPFAM" id="SSF55729">
    <property type="entry name" value="Acyl-CoA N-acyltransferases (Nat)"/>
    <property type="match status" value="1"/>
</dbReference>
<dbReference type="EC" id="2.3.-.-" evidence="2"/>
<dbReference type="PANTHER" id="PTHR43617:SF20">
    <property type="entry name" value="N-ALPHA-ACETYLTRANSFERASE RIMI"/>
    <property type="match status" value="1"/>
</dbReference>
<accession>A0ABV8X6D5</accession>
<dbReference type="PROSITE" id="PS51186">
    <property type="entry name" value="GNAT"/>
    <property type="match status" value="1"/>
</dbReference>
<name>A0ABV8X6D5_9LACT</name>
<evidence type="ECO:0000313" key="3">
    <source>
        <dbReference type="Proteomes" id="UP001595817"/>
    </source>
</evidence>
<sequence length="297" mass="34618">MKIEYLSELRVSDFIEFCKRHRNEVDESYLYEEDLQNFQPDQDNPTYIVINDQDEIIAAVSLVMDSYYRRGKKARFRIFNSVEPKLEIYKLMLQSIKEHVSEINNVFLFIKEDHSVVRDLFHSMQFEIERYAYFLTREALDVEQPKLPNGYNFKTFEIGLDEEDYLYVRNAGFATLKGSETPMTIEEVQNMQKKEEYIEGGVFLLYHNEKPIGVVRASEDIYNEESVLNIGPLALIPDHQGKGLGRQLLRKALTFGQSIGLPKAVLSANADNERAVQLYTKEGFIKEEALVCYTYKL</sequence>
<dbReference type="Pfam" id="PF00583">
    <property type="entry name" value="Acetyltransf_1"/>
    <property type="match status" value="1"/>
</dbReference>